<comment type="caution">
    <text evidence="1">The sequence shown here is derived from an EMBL/GenBank/DDBJ whole genome shotgun (WGS) entry which is preliminary data.</text>
</comment>
<reference evidence="1 2" key="1">
    <citation type="submission" date="2021-05" db="EMBL/GenBank/DDBJ databases">
        <title>Novel Bacillus species.</title>
        <authorList>
            <person name="Liu G."/>
        </authorList>
    </citation>
    <scope>NUCLEOTIDE SEQUENCE [LARGE SCALE GENOMIC DNA]</scope>
    <source>
        <strain evidence="2">FJAT-49780</strain>
    </source>
</reference>
<evidence type="ECO:0000313" key="2">
    <source>
        <dbReference type="Proteomes" id="UP000681414"/>
    </source>
</evidence>
<dbReference type="Proteomes" id="UP000681414">
    <property type="component" value="Unassembled WGS sequence"/>
</dbReference>
<dbReference type="RefSeq" id="WP_213124712.1">
    <property type="nucleotide sequence ID" value="NZ_JAGYPG010000002.1"/>
</dbReference>
<dbReference type="AlphaFoldDB" id="A0A942YGG4"/>
<evidence type="ECO:0000313" key="1">
    <source>
        <dbReference type="EMBL" id="MBS4195497.1"/>
    </source>
</evidence>
<dbReference type="SUPFAM" id="SSF53335">
    <property type="entry name" value="S-adenosyl-L-methionine-dependent methyltransferases"/>
    <property type="match status" value="1"/>
</dbReference>
<dbReference type="Gene3D" id="3.40.50.720">
    <property type="entry name" value="NAD(P)-binding Rossmann-like Domain"/>
    <property type="match status" value="1"/>
</dbReference>
<accession>A0A942YGG4</accession>
<keyword evidence="2" id="KW-1185">Reference proteome</keyword>
<name>A0A942YGG4_9BACI</name>
<dbReference type="InterPro" id="IPR029063">
    <property type="entry name" value="SAM-dependent_MTases_sf"/>
</dbReference>
<protein>
    <submittedName>
        <fullName evidence="1">Uncharacterized protein</fullName>
    </submittedName>
</protein>
<proteinExistence type="predicted"/>
<gene>
    <name evidence="1" type="ORF">KHA97_10555</name>
</gene>
<sequence>MGESHTNLDYIFSTEFIKKFNLRSIRFNKNNNFLIFYTDTVNSYIDKEISSKKIFNKAKFFLETPKIKFKIVCPKTSIIIQDSFYSYYLNILLIENIIDLVDKNNIVKLTRDLQASLEKKIREMFILWGNLSRKNKMEINKILRNRIIKFEIFNREFETVYRYEQYVELTNKLYNLARQKNEVKNILSLDSSTKIAIYGAGNIGRILFKILKQNNIKTKIFIDQYSSNDSFQGTPIISAEALMHNRIYDIIIVTPIYDFDIIYNKLKDYTDKPIISLNELL</sequence>
<organism evidence="1 2">
    <name type="scientific">Lederbergia citri</name>
    <dbReference type="NCBI Taxonomy" id="2833580"/>
    <lineage>
        <taxon>Bacteria</taxon>
        <taxon>Bacillati</taxon>
        <taxon>Bacillota</taxon>
        <taxon>Bacilli</taxon>
        <taxon>Bacillales</taxon>
        <taxon>Bacillaceae</taxon>
        <taxon>Lederbergia</taxon>
    </lineage>
</organism>
<dbReference type="EMBL" id="JAGYPG010000002">
    <property type="protein sequence ID" value="MBS4195497.1"/>
    <property type="molecule type" value="Genomic_DNA"/>
</dbReference>